<feature type="compositionally biased region" description="Basic and acidic residues" evidence="1">
    <location>
        <begin position="121"/>
        <end position="130"/>
    </location>
</feature>
<dbReference type="Pfam" id="PF10612">
    <property type="entry name" value="Spore-coat_CotZ"/>
    <property type="match status" value="1"/>
</dbReference>
<organism evidence="2 3">
    <name type="scientific">Mesobacillus subterraneus</name>
    <dbReference type="NCBI Taxonomy" id="285983"/>
    <lineage>
        <taxon>Bacteria</taxon>
        <taxon>Bacillati</taxon>
        <taxon>Bacillota</taxon>
        <taxon>Bacilli</taxon>
        <taxon>Bacillales</taxon>
        <taxon>Bacillaceae</taxon>
        <taxon>Mesobacillus</taxon>
    </lineage>
</organism>
<feature type="region of interest" description="Disordered" evidence="1">
    <location>
        <begin position="47"/>
        <end position="132"/>
    </location>
</feature>
<dbReference type="InterPro" id="IPR019593">
    <property type="entry name" value="Spore_coat_protein_Z/Y"/>
</dbReference>
<evidence type="ECO:0008006" key="4">
    <source>
        <dbReference type="Google" id="ProtNLM"/>
    </source>
</evidence>
<evidence type="ECO:0000256" key="1">
    <source>
        <dbReference type="SAM" id="MobiDB-lite"/>
    </source>
</evidence>
<dbReference type="OrthoDB" id="1655185at2"/>
<feature type="compositionally biased region" description="Basic and acidic residues" evidence="1">
    <location>
        <begin position="61"/>
        <end position="72"/>
    </location>
</feature>
<feature type="compositionally biased region" description="Basic and acidic residues" evidence="1">
    <location>
        <begin position="99"/>
        <end position="110"/>
    </location>
</feature>
<name>A0A427TNZ5_9BACI</name>
<dbReference type="EMBL" id="RSFW01000017">
    <property type="protein sequence ID" value="RSD26111.1"/>
    <property type="molecule type" value="Genomic_DNA"/>
</dbReference>
<proteinExistence type="predicted"/>
<accession>A0A427TNZ5</accession>
<dbReference type="AlphaFoldDB" id="A0A427TNZ5"/>
<reference evidence="3" key="1">
    <citation type="submission" date="2018-12" db="EMBL/GenBank/DDBJ databases">
        <title>Bacillus chawlae sp. nov., Bacillus glennii sp. nov., and Bacillus saganii sp. nov. Isolated from the Vehicle Assembly Building at Kennedy Space Center where the Viking Spacecraft were Assembled.</title>
        <authorList>
            <person name="Seuylemezian A."/>
            <person name="Vaishampayan P."/>
        </authorList>
    </citation>
    <scope>NUCLEOTIDE SEQUENCE [LARGE SCALE GENOMIC DNA]</scope>
    <source>
        <strain evidence="3">DSM 13966</strain>
    </source>
</reference>
<dbReference type="Proteomes" id="UP000279911">
    <property type="component" value="Unassembled WGS sequence"/>
</dbReference>
<comment type="caution">
    <text evidence="2">The sequence shown here is derived from an EMBL/GenBank/DDBJ whole genome shotgun (WGS) entry which is preliminary data.</text>
</comment>
<protein>
    <recommendedName>
        <fullName evidence="4">Spore coat protein</fullName>
    </recommendedName>
</protein>
<feature type="compositionally biased region" description="Basic residues" evidence="1">
    <location>
        <begin position="73"/>
        <end position="82"/>
    </location>
</feature>
<evidence type="ECO:0000313" key="2">
    <source>
        <dbReference type="EMBL" id="RSD26111.1"/>
    </source>
</evidence>
<gene>
    <name evidence="2" type="ORF">EJA10_14890</name>
</gene>
<feature type="compositionally biased region" description="Basic residues" evidence="1">
    <location>
        <begin position="111"/>
        <end position="120"/>
    </location>
</feature>
<sequence>MLIIDQLLCMKGESQMFIHHDHQNHNCKCSKCKTKKDFKYFKHNDHEESEDFKHKKHKDHKWHDHEESDDWMHKKHKHHKRHDHEESDDWNHKKHKDHKCHDHEESDDWNHKKHKHHKRHDHEESDDWNHKKQKDHKCHDHHECHDFKKKKHKDYDWHHFDESDTMEDYKHKDHSCVCDKVREINEAQKKVARKKRGCDVSCERSIKELLNHCKHSDNDTIPFKLLCGCIGECETFVGTGVVNINGCFFDIRSSFFRVVDFVKGSDCCVILELLCPERCEKNHGIQGFVATGACFEVDLNDFTGITCFPPVAVKKMDPHRLLNGGYKKKAR</sequence>
<evidence type="ECO:0000313" key="3">
    <source>
        <dbReference type="Proteomes" id="UP000279911"/>
    </source>
</evidence>